<proteinExistence type="inferred from homology"/>
<dbReference type="AlphaFoldDB" id="A0A1M7IJZ7"/>
<sequence>MKIDIKSENGAAIATLSGEIDHHNAKELRAELDRFIVSAQPRQLAIDFGGITFMDSSGIGLIMGRSKLMKECGGALEVLNPQPYIRRVLKLSGIERIVKIR</sequence>
<dbReference type="InterPro" id="IPR003658">
    <property type="entry name" value="Anti-sigma_ant"/>
</dbReference>
<dbReference type="Proteomes" id="UP000183190">
    <property type="component" value="Unassembled WGS sequence"/>
</dbReference>
<evidence type="ECO:0000313" key="5">
    <source>
        <dbReference type="EMBL" id="SHM41152.1"/>
    </source>
</evidence>
<dbReference type="CDD" id="cd07043">
    <property type="entry name" value="STAS_anti-anti-sigma_factors"/>
    <property type="match status" value="1"/>
</dbReference>
<dbReference type="InterPro" id="IPR002645">
    <property type="entry name" value="STAS_dom"/>
</dbReference>
<gene>
    <name evidence="4" type="ORF">SAMN02910265_00952</name>
    <name evidence="5" type="ORF">SAMN04487860_104172</name>
</gene>
<dbReference type="PANTHER" id="PTHR33495">
    <property type="entry name" value="ANTI-SIGMA FACTOR ANTAGONIST TM_1081-RELATED-RELATED"/>
    <property type="match status" value="1"/>
</dbReference>
<name>A0A1M7IJZ7_RUMFL</name>
<dbReference type="Pfam" id="PF01740">
    <property type="entry name" value="STAS"/>
    <property type="match status" value="1"/>
</dbReference>
<protein>
    <recommendedName>
        <fullName evidence="2">Anti-sigma factor antagonist</fullName>
    </recommendedName>
</protein>
<feature type="domain" description="STAS" evidence="3">
    <location>
        <begin position="1"/>
        <end position="101"/>
    </location>
</feature>
<evidence type="ECO:0000313" key="4">
    <source>
        <dbReference type="EMBL" id="SEH48126.1"/>
    </source>
</evidence>
<evidence type="ECO:0000256" key="2">
    <source>
        <dbReference type="RuleBase" id="RU003749"/>
    </source>
</evidence>
<dbReference type="NCBIfam" id="TIGR00377">
    <property type="entry name" value="ant_ant_sig"/>
    <property type="match status" value="1"/>
</dbReference>
<comment type="similarity">
    <text evidence="1 2">Belongs to the anti-sigma-factor antagonist family.</text>
</comment>
<dbReference type="GO" id="GO:0043856">
    <property type="term" value="F:anti-sigma factor antagonist activity"/>
    <property type="evidence" value="ECO:0007669"/>
    <property type="project" value="InterPro"/>
</dbReference>
<dbReference type="Proteomes" id="UP000184394">
    <property type="component" value="Unassembled WGS sequence"/>
</dbReference>
<dbReference type="EMBL" id="FNWV01000002">
    <property type="protein sequence ID" value="SEH48126.1"/>
    <property type="molecule type" value="Genomic_DNA"/>
</dbReference>
<evidence type="ECO:0000313" key="7">
    <source>
        <dbReference type="Proteomes" id="UP000184394"/>
    </source>
</evidence>
<dbReference type="SUPFAM" id="SSF52091">
    <property type="entry name" value="SpoIIaa-like"/>
    <property type="match status" value="1"/>
</dbReference>
<dbReference type="PROSITE" id="PS50801">
    <property type="entry name" value="STAS"/>
    <property type="match status" value="1"/>
</dbReference>
<dbReference type="RefSeq" id="WP_072949807.1">
    <property type="nucleotide sequence ID" value="NZ_FNWV01000002.1"/>
</dbReference>
<accession>A0A1M7IJZ7</accession>
<dbReference type="InterPro" id="IPR036513">
    <property type="entry name" value="STAS_dom_sf"/>
</dbReference>
<dbReference type="PANTHER" id="PTHR33495:SF2">
    <property type="entry name" value="ANTI-SIGMA FACTOR ANTAGONIST TM_1081-RELATED"/>
    <property type="match status" value="1"/>
</dbReference>
<reference evidence="5 7" key="2">
    <citation type="submission" date="2016-11" db="EMBL/GenBank/DDBJ databases">
        <authorList>
            <person name="Jaros S."/>
            <person name="Januszkiewicz K."/>
            <person name="Wedrychowicz H."/>
        </authorList>
    </citation>
    <scope>NUCLEOTIDE SEQUENCE [LARGE SCALE GENOMIC DNA]</scope>
    <source>
        <strain evidence="5 7">Y1</strain>
    </source>
</reference>
<dbReference type="Gene3D" id="3.30.750.24">
    <property type="entry name" value="STAS domain"/>
    <property type="match status" value="1"/>
</dbReference>
<evidence type="ECO:0000259" key="3">
    <source>
        <dbReference type="PROSITE" id="PS50801"/>
    </source>
</evidence>
<reference evidence="4 6" key="1">
    <citation type="submission" date="2016-10" db="EMBL/GenBank/DDBJ databases">
        <authorList>
            <person name="de Groot N.N."/>
        </authorList>
    </citation>
    <scope>NUCLEOTIDE SEQUENCE [LARGE SCALE GENOMIC DNA]</scope>
    <source>
        <strain evidence="4 6">YAD2003</strain>
    </source>
</reference>
<evidence type="ECO:0000313" key="6">
    <source>
        <dbReference type="Proteomes" id="UP000183190"/>
    </source>
</evidence>
<dbReference type="OrthoDB" id="9796601at2"/>
<organism evidence="5 7">
    <name type="scientific">Ruminococcus flavefaciens</name>
    <dbReference type="NCBI Taxonomy" id="1265"/>
    <lineage>
        <taxon>Bacteria</taxon>
        <taxon>Bacillati</taxon>
        <taxon>Bacillota</taxon>
        <taxon>Clostridia</taxon>
        <taxon>Eubacteriales</taxon>
        <taxon>Oscillospiraceae</taxon>
        <taxon>Ruminococcus</taxon>
    </lineage>
</organism>
<dbReference type="EMBL" id="FRCT01000004">
    <property type="protein sequence ID" value="SHM41152.1"/>
    <property type="molecule type" value="Genomic_DNA"/>
</dbReference>
<evidence type="ECO:0000256" key="1">
    <source>
        <dbReference type="ARBA" id="ARBA00009013"/>
    </source>
</evidence>